<evidence type="ECO:0000313" key="2">
    <source>
        <dbReference type="Proteomes" id="UP000306628"/>
    </source>
</evidence>
<comment type="caution">
    <text evidence="1">The sequence shown here is derived from an EMBL/GenBank/DDBJ whole genome shotgun (WGS) entry which is preliminary data.</text>
</comment>
<evidence type="ECO:0000313" key="1">
    <source>
        <dbReference type="EMBL" id="TMR25370.1"/>
    </source>
</evidence>
<dbReference type="EMBL" id="VCKX01000228">
    <property type="protein sequence ID" value="TMR25370.1"/>
    <property type="molecule type" value="Genomic_DNA"/>
</dbReference>
<proteinExistence type="predicted"/>
<dbReference type="OrthoDB" id="3505363at2"/>
<dbReference type="AlphaFoldDB" id="A0A5S4GGP4"/>
<reference evidence="1 2" key="1">
    <citation type="submission" date="2019-05" db="EMBL/GenBank/DDBJ databases">
        <title>Draft genome sequence of Nonomuraea zeae DSM 100528.</title>
        <authorList>
            <person name="Saricaoglu S."/>
            <person name="Isik K."/>
        </authorList>
    </citation>
    <scope>NUCLEOTIDE SEQUENCE [LARGE SCALE GENOMIC DNA]</scope>
    <source>
        <strain evidence="1 2">DSM 100528</strain>
    </source>
</reference>
<dbReference type="Proteomes" id="UP000306628">
    <property type="component" value="Unassembled WGS sequence"/>
</dbReference>
<name>A0A5S4GGP4_9ACTN</name>
<organism evidence="1 2">
    <name type="scientific">Nonomuraea zeae</name>
    <dbReference type="NCBI Taxonomy" id="1642303"/>
    <lineage>
        <taxon>Bacteria</taxon>
        <taxon>Bacillati</taxon>
        <taxon>Actinomycetota</taxon>
        <taxon>Actinomycetes</taxon>
        <taxon>Streptosporangiales</taxon>
        <taxon>Streptosporangiaceae</taxon>
        <taxon>Nonomuraea</taxon>
    </lineage>
</organism>
<protein>
    <submittedName>
        <fullName evidence="1">Uncharacterized protein</fullName>
    </submittedName>
</protein>
<keyword evidence="2" id="KW-1185">Reference proteome</keyword>
<gene>
    <name evidence="1" type="ORF">ETD85_45485</name>
</gene>
<sequence>MLLAARHGDWTILVEPLDGVATTRIERLSMQGQAFTLRWTTNLATTVGYAAHGTLIALFDPMDLEAVTPASGREWLRRLPVPPAQWRQDWYAAALTLAETLSEVRLDRAWWARRHLKIALHPNPPTTGLPR</sequence>
<dbReference type="RefSeq" id="WP_138696066.1">
    <property type="nucleotide sequence ID" value="NZ_JBHSAZ010000027.1"/>
</dbReference>
<accession>A0A5S4GGP4</accession>